<dbReference type="AlphaFoldDB" id="A0A1I3UKD1"/>
<evidence type="ECO:0000313" key="1">
    <source>
        <dbReference type="EMBL" id="SFJ83153.1"/>
    </source>
</evidence>
<proteinExistence type="predicted"/>
<dbReference type="RefSeq" id="WP_093231531.1">
    <property type="nucleotide sequence ID" value="NZ_FORR01000025.1"/>
</dbReference>
<dbReference type="Pfam" id="PF20036">
    <property type="entry name" value="Gp13-like"/>
    <property type="match status" value="1"/>
</dbReference>
<evidence type="ECO:0000313" key="2">
    <source>
        <dbReference type="Proteomes" id="UP000199545"/>
    </source>
</evidence>
<dbReference type="SUPFAM" id="SSF56563">
    <property type="entry name" value="Major capsid protein gp5"/>
    <property type="match status" value="1"/>
</dbReference>
<dbReference type="InterPro" id="IPR045404">
    <property type="entry name" value="Gp13-like"/>
</dbReference>
<evidence type="ECO:0008006" key="3">
    <source>
        <dbReference type="Google" id="ProtNLM"/>
    </source>
</evidence>
<keyword evidence="2" id="KW-1185">Reference proteome</keyword>
<dbReference type="STRING" id="46223.SAMN05421852_12540"/>
<dbReference type="Proteomes" id="UP000199545">
    <property type="component" value="Unassembled WGS sequence"/>
</dbReference>
<accession>A0A1I3UKD1</accession>
<organism evidence="1 2">
    <name type="scientific">Thermoflavimicrobium dichotomicum</name>
    <dbReference type="NCBI Taxonomy" id="46223"/>
    <lineage>
        <taxon>Bacteria</taxon>
        <taxon>Bacillati</taxon>
        <taxon>Bacillota</taxon>
        <taxon>Bacilli</taxon>
        <taxon>Bacillales</taxon>
        <taxon>Thermoactinomycetaceae</taxon>
        <taxon>Thermoflavimicrobium</taxon>
    </lineage>
</organism>
<name>A0A1I3UKD1_9BACL</name>
<protein>
    <recommendedName>
        <fullName evidence="3">Coat protein</fullName>
    </recommendedName>
</protein>
<reference evidence="1 2" key="1">
    <citation type="submission" date="2016-10" db="EMBL/GenBank/DDBJ databases">
        <authorList>
            <person name="de Groot N.N."/>
        </authorList>
    </citation>
    <scope>NUCLEOTIDE SEQUENCE [LARGE SCALE GENOMIC DNA]</scope>
    <source>
        <strain evidence="1 2">DSM 44778</strain>
    </source>
</reference>
<dbReference type="OrthoDB" id="6440753at2"/>
<gene>
    <name evidence="1" type="ORF">SAMN05421852_12540</name>
</gene>
<dbReference type="EMBL" id="FORR01000025">
    <property type="protein sequence ID" value="SFJ83153.1"/>
    <property type="molecule type" value="Genomic_DNA"/>
</dbReference>
<sequence length="320" mass="34231">MAVTRIADIIVPEVFNPYVINRTMELSALVQSGIMQNSEEFDRLASAAARTVNMPFWNDLTGDDEVLTDNGALTPGKITAGQDQAVILRRGRAWGANDLAANLAGDDPMRAIGDLVASYWARMLQKALIATLEGVFASASMASNVHDISGETGDAATISGATFIDAVQKLGDAKTQLSGVMIHSAVEAALAKKELIQYIRPSEGSTEVPFYMGKRVIVDDSLPVNGGVYTTYIFGQGAIAYGNGNPVGFVATETDRDSLAGEDYLINRKTYILHPRGVAFTSAAVTGSSPTNAELANGANWNRVYEPKQIRIVKFVHKIA</sequence>